<feature type="non-terminal residue" evidence="2">
    <location>
        <position position="113"/>
    </location>
</feature>
<evidence type="ECO:0000259" key="1">
    <source>
        <dbReference type="Pfam" id="PF17921"/>
    </source>
</evidence>
<feature type="domain" description="Integrase zinc-binding" evidence="1">
    <location>
        <begin position="1"/>
        <end position="40"/>
    </location>
</feature>
<reference evidence="2 3" key="1">
    <citation type="journal article" date="2018" name="Nat. Ecol. Evol.">
        <title>Pezizomycetes genomes reveal the molecular basis of ectomycorrhizal truffle lifestyle.</title>
        <authorList>
            <person name="Murat C."/>
            <person name="Payen T."/>
            <person name="Noel B."/>
            <person name="Kuo A."/>
            <person name="Morin E."/>
            <person name="Chen J."/>
            <person name="Kohler A."/>
            <person name="Krizsan K."/>
            <person name="Balestrini R."/>
            <person name="Da Silva C."/>
            <person name="Montanini B."/>
            <person name="Hainaut M."/>
            <person name="Levati E."/>
            <person name="Barry K.W."/>
            <person name="Belfiori B."/>
            <person name="Cichocki N."/>
            <person name="Clum A."/>
            <person name="Dockter R.B."/>
            <person name="Fauchery L."/>
            <person name="Guy J."/>
            <person name="Iotti M."/>
            <person name="Le Tacon F."/>
            <person name="Lindquist E.A."/>
            <person name="Lipzen A."/>
            <person name="Malagnac F."/>
            <person name="Mello A."/>
            <person name="Molinier V."/>
            <person name="Miyauchi S."/>
            <person name="Poulain J."/>
            <person name="Riccioni C."/>
            <person name="Rubini A."/>
            <person name="Sitrit Y."/>
            <person name="Splivallo R."/>
            <person name="Traeger S."/>
            <person name="Wang M."/>
            <person name="Zifcakova L."/>
            <person name="Wipf D."/>
            <person name="Zambonelli A."/>
            <person name="Paolocci F."/>
            <person name="Nowrousian M."/>
            <person name="Ottonello S."/>
            <person name="Baldrian P."/>
            <person name="Spatafora J.W."/>
            <person name="Henrissat B."/>
            <person name="Nagy L.G."/>
            <person name="Aury J.M."/>
            <person name="Wincker P."/>
            <person name="Grigoriev I.V."/>
            <person name="Bonfante P."/>
            <person name="Martin F.M."/>
        </authorList>
    </citation>
    <scope>NUCLEOTIDE SEQUENCE [LARGE SCALE GENOMIC DNA]</scope>
    <source>
        <strain evidence="2 3">RN42</strain>
    </source>
</reference>
<accession>A0A3N4HEF1</accession>
<dbReference type="Gene3D" id="1.10.340.70">
    <property type="match status" value="1"/>
</dbReference>
<sequence>HAGIERAYQNARAQYFFRSMLTKLETYIHTCDSCHRNKPHQHQRYGELKWIYAPTQPWSLINLDFIVKLPEAVYPGHDFLADSVCNAHCKSTRLARMIIGREDWDAQRWAEEF</sequence>
<name>A0A3N4HEF1_ASCIM</name>
<feature type="non-terminal residue" evidence="2">
    <location>
        <position position="1"/>
    </location>
</feature>
<dbReference type="Proteomes" id="UP000275078">
    <property type="component" value="Unassembled WGS sequence"/>
</dbReference>
<gene>
    <name evidence="2" type="ORF">BJ508DRAFT_186556</name>
</gene>
<evidence type="ECO:0000313" key="3">
    <source>
        <dbReference type="Proteomes" id="UP000275078"/>
    </source>
</evidence>
<protein>
    <recommendedName>
        <fullName evidence="1">Integrase zinc-binding domain-containing protein</fullName>
    </recommendedName>
</protein>
<dbReference type="STRING" id="1160509.A0A3N4HEF1"/>
<evidence type="ECO:0000313" key="2">
    <source>
        <dbReference type="EMBL" id="RPA71348.1"/>
    </source>
</evidence>
<dbReference type="AlphaFoldDB" id="A0A3N4HEF1"/>
<dbReference type="EMBL" id="ML119940">
    <property type="protein sequence ID" value="RPA71348.1"/>
    <property type="molecule type" value="Genomic_DNA"/>
</dbReference>
<dbReference type="Pfam" id="PF17921">
    <property type="entry name" value="Integrase_H2C2"/>
    <property type="match status" value="1"/>
</dbReference>
<organism evidence="2 3">
    <name type="scientific">Ascobolus immersus RN42</name>
    <dbReference type="NCBI Taxonomy" id="1160509"/>
    <lineage>
        <taxon>Eukaryota</taxon>
        <taxon>Fungi</taxon>
        <taxon>Dikarya</taxon>
        <taxon>Ascomycota</taxon>
        <taxon>Pezizomycotina</taxon>
        <taxon>Pezizomycetes</taxon>
        <taxon>Pezizales</taxon>
        <taxon>Ascobolaceae</taxon>
        <taxon>Ascobolus</taxon>
    </lineage>
</organism>
<dbReference type="InterPro" id="IPR041588">
    <property type="entry name" value="Integrase_H2C2"/>
</dbReference>
<keyword evidence="3" id="KW-1185">Reference proteome</keyword>
<dbReference type="OrthoDB" id="3341476at2759"/>
<proteinExistence type="predicted"/>